<feature type="signal peptide" evidence="3">
    <location>
        <begin position="1"/>
        <end position="21"/>
    </location>
</feature>
<feature type="region of interest" description="Disordered" evidence="1">
    <location>
        <begin position="28"/>
        <end position="66"/>
    </location>
</feature>
<organism evidence="5 6">
    <name type="scientific">Mesorhabditis spiculigera</name>
    <dbReference type="NCBI Taxonomy" id="96644"/>
    <lineage>
        <taxon>Eukaryota</taxon>
        <taxon>Metazoa</taxon>
        <taxon>Ecdysozoa</taxon>
        <taxon>Nematoda</taxon>
        <taxon>Chromadorea</taxon>
        <taxon>Rhabditida</taxon>
        <taxon>Rhabditina</taxon>
        <taxon>Rhabditomorpha</taxon>
        <taxon>Rhabditoidea</taxon>
        <taxon>Rhabditidae</taxon>
        <taxon>Mesorhabditinae</taxon>
        <taxon>Mesorhabditis</taxon>
    </lineage>
</organism>
<sequence length="317" mass="34284">MKYAICYFILLCLCSPFPALAKRGGGSFGRGGSGARTNPSSNSNNHYHGGAASPAAAPARPAHYSNNGYNPNNGFNPNNGYNPKFHLPVGGIKQGGYGKVHQPDLKPKKSHTLKNAIIGGAVGGAVGAVAGGLIFEAGKAYIGSRSAPAGTFDDRNYYWGREYSPLSAGQIECTMPVEKFLEGRLGPNQTLPLFKDGDAPKEVVWACSSYERCCETKCCDRLRTVYVRDRPAVHPSSPDTARIVAVIIVFVLLACCCLWCCRRSSKDNSQNTTMEDDIDIHAPPPAYTQQETCKPVYYPTAGYQPLYPNQYPPNPTY</sequence>
<evidence type="ECO:0000259" key="4">
    <source>
        <dbReference type="Pfam" id="PF01705"/>
    </source>
</evidence>
<dbReference type="PANTHER" id="PTHR47520">
    <property type="entry name" value="CX DOMAIN-CONTAINING PROTEIN-RELATED"/>
    <property type="match status" value="1"/>
</dbReference>
<gene>
    <name evidence="5" type="ORF">MSPICULIGERA_LOCUS11677</name>
</gene>
<dbReference type="Proteomes" id="UP001177023">
    <property type="component" value="Unassembled WGS sequence"/>
</dbReference>
<dbReference type="InterPro" id="IPR002619">
    <property type="entry name" value="CX"/>
</dbReference>
<dbReference type="Pfam" id="PF01705">
    <property type="entry name" value="CX"/>
    <property type="match status" value="1"/>
</dbReference>
<feature type="domain" description="CX" evidence="4">
    <location>
        <begin position="157"/>
        <end position="219"/>
    </location>
</feature>
<feature type="compositionally biased region" description="Polar residues" evidence="1">
    <location>
        <begin position="35"/>
        <end position="46"/>
    </location>
</feature>
<keyword evidence="2" id="KW-0812">Transmembrane</keyword>
<accession>A0AA36CQA5</accession>
<protein>
    <recommendedName>
        <fullName evidence="4">CX domain-containing protein</fullName>
    </recommendedName>
</protein>
<evidence type="ECO:0000256" key="1">
    <source>
        <dbReference type="SAM" id="MobiDB-lite"/>
    </source>
</evidence>
<dbReference type="AlphaFoldDB" id="A0AA36CQA5"/>
<name>A0AA36CQA5_9BILA</name>
<keyword evidence="2" id="KW-1133">Transmembrane helix</keyword>
<feature type="transmembrane region" description="Helical" evidence="2">
    <location>
        <begin position="243"/>
        <end position="261"/>
    </location>
</feature>
<feature type="non-terminal residue" evidence="5">
    <location>
        <position position="317"/>
    </location>
</feature>
<keyword evidence="2" id="KW-0472">Membrane</keyword>
<evidence type="ECO:0000313" key="5">
    <source>
        <dbReference type="EMBL" id="CAJ0573316.1"/>
    </source>
</evidence>
<evidence type="ECO:0000256" key="2">
    <source>
        <dbReference type="SAM" id="Phobius"/>
    </source>
</evidence>
<keyword evidence="3" id="KW-0732">Signal</keyword>
<feature type="compositionally biased region" description="Low complexity" evidence="1">
    <location>
        <begin position="51"/>
        <end position="66"/>
    </location>
</feature>
<proteinExistence type="predicted"/>
<reference evidence="5" key="1">
    <citation type="submission" date="2023-06" db="EMBL/GenBank/DDBJ databases">
        <authorList>
            <person name="Delattre M."/>
        </authorList>
    </citation>
    <scope>NUCLEOTIDE SEQUENCE</scope>
    <source>
        <strain evidence="5">AF72</strain>
    </source>
</reference>
<comment type="caution">
    <text evidence="5">The sequence shown here is derived from an EMBL/GenBank/DDBJ whole genome shotgun (WGS) entry which is preliminary data.</text>
</comment>
<evidence type="ECO:0000313" key="6">
    <source>
        <dbReference type="Proteomes" id="UP001177023"/>
    </source>
</evidence>
<evidence type="ECO:0000256" key="3">
    <source>
        <dbReference type="SAM" id="SignalP"/>
    </source>
</evidence>
<dbReference type="EMBL" id="CATQJA010002617">
    <property type="protein sequence ID" value="CAJ0573316.1"/>
    <property type="molecule type" value="Genomic_DNA"/>
</dbReference>
<feature type="chain" id="PRO_5041258412" description="CX domain-containing protein" evidence="3">
    <location>
        <begin position="22"/>
        <end position="317"/>
    </location>
</feature>
<keyword evidence="6" id="KW-1185">Reference proteome</keyword>